<name>A0ABV7EI08_9GAMM</name>
<feature type="transmembrane region" description="Helical" evidence="8">
    <location>
        <begin position="226"/>
        <end position="252"/>
    </location>
</feature>
<dbReference type="RefSeq" id="WP_380685325.1">
    <property type="nucleotide sequence ID" value="NZ_JBHRSS010000001.1"/>
</dbReference>
<evidence type="ECO:0000256" key="7">
    <source>
        <dbReference type="ARBA" id="ARBA00024202"/>
    </source>
</evidence>
<keyword evidence="4 8" id="KW-0812">Transmembrane</keyword>
<evidence type="ECO:0000256" key="5">
    <source>
        <dbReference type="ARBA" id="ARBA00022989"/>
    </source>
</evidence>
<dbReference type="PROSITE" id="PS50928">
    <property type="entry name" value="ABC_TM1"/>
    <property type="match status" value="1"/>
</dbReference>
<dbReference type="Pfam" id="PF00528">
    <property type="entry name" value="BPD_transp_1"/>
    <property type="match status" value="1"/>
</dbReference>
<dbReference type="Gene3D" id="1.10.3720.10">
    <property type="entry name" value="MetI-like"/>
    <property type="match status" value="1"/>
</dbReference>
<accession>A0ABV7EI08</accession>
<keyword evidence="2 8" id="KW-0813">Transport</keyword>
<evidence type="ECO:0000259" key="9">
    <source>
        <dbReference type="PROSITE" id="PS50928"/>
    </source>
</evidence>
<dbReference type="InterPro" id="IPR035906">
    <property type="entry name" value="MetI-like_sf"/>
</dbReference>
<comment type="similarity">
    <text evidence="7">Belongs to the binding-protein-dependent transport system permease family. OppBC subfamily.</text>
</comment>
<dbReference type="Pfam" id="PF19300">
    <property type="entry name" value="BPD_transp_1_N"/>
    <property type="match status" value="1"/>
</dbReference>
<evidence type="ECO:0000256" key="8">
    <source>
        <dbReference type="RuleBase" id="RU363032"/>
    </source>
</evidence>
<keyword evidence="11" id="KW-1185">Reference proteome</keyword>
<dbReference type="EMBL" id="JBHRSS010000001">
    <property type="protein sequence ID" value="MFC3102353.1"/>
    <property type="molecule type" value="Genomic_DNA"/>
</dbReference>
<feature type="transmembrane region" description="Helical" evidence="8">
    <location>
        <begin position="100"/>
        <end position="123"/>
    </location>
</feature>
<evidence type="ECO:0000313" key="10">
    <source>
        <dbReference type="EMBL" id="MFC3102353.1"/>
    </source>
</evidence>
<protein>
    <submittedName>
        <fullName evidence="10">ABC transporter permease</fullName>
    </submittedName>
</protein>
<dbReference type="InterPro" id="IPR000515">
    <property type="entry name" value="MetI-like"/>
</dbReference>
<reference evidence="11" key="1">
    <citation type="journal article" date="2019" name="Int. J. Syst. Evol. Microbiol.">
        <title>The Global Catalogue of Microorganisms (GCM) 10K type strain sequencing project: providing services to taxonomists for standard genome sequencing and annotation.</title>
        <authorList>
            <consortium name="The Broad Institute Genomics Platform"/>
            <consortium name="The Broad Institute Genome Sequencing Center for Infectious Disease"/>
            <person name="Wu L."/>
            <person name="Ma J."/>
        </authorList>
    </citation>
    <scope>NUCLEOTIDE SEQUENCE [LARGE SCALE GENOMIC DNA]</scope>
    <source>
        <strain evidence="11">KCTC 52640</strain>
    </source>
</reference>
<organism evidence="10 11">
    <name type="scientific">Salinisphaera aquimarina</name>
    <dbReference type="NCBI Taxonomy" id="2094031"/>
    <lineage>
        <taxon>Bacteria</taxon>
        <taxon>Pseudomonadati</taxon>
        <taxon>Pseudomonadota</taxon>
        <taxon>Gammaproteobacteria</taxon>
        <taxon>Salinisphaerales</taxon>
        <taxon>Salinisphaeraceae</taxon>
        <taxon>Salinisphaera</taxon>
    </lineage>
</organism>
<dbReference type="PANTHER" id="PTHR43163">
    <property type="entry name" value="DIPEPTIDE TRANSPORT SYSTEM PERMEASE PROTEIN DPPB-RELATED"/>
    <property type="match status" value="1"/>
</dbReference>
<dbReference type="InterPro" id="IPR045621">
    <property type="entry name" value="BPD_transp_1_N"/>
</dbReference>
<comment type="caution">
    <text evidence="10">The sequence shown here is derived from an EMBL/GenBank/DDBJ whole genome shotgun (WGS) entry which is preliminary data.</text>
</comment>
<keyword evidence="3" id="KW-1003">Cell membrane</keyword>
<dbReference type="PANTHER" id="PTHR43163:SF6">
    <property type="entry name" value="DIPEPTIDE TRANSPORT SYSTEM PERMEASE PROTEIN DPPB-RELATED"/>
    <property type="match status" value="1"/>
</dbReference>
<dbReference type="SUPFAM" id="SSF161098">
    <property type="entry name" value="MetI-like"/>
    <property type="match status" value="1"/>
</dbReference>
<feature type="transmembrane region" description="Helical" evidence="8">
    <location>
        <begin position="168"/>
        <end position="188"/>
    </location>
</feature>
<feature type="domain" description="ABC transmembrane type-1" evidence="9">
    <location>
        <begin position="94"/>
        <end position="291"/>
    </location>
</feature>
<feature type="transmembrane region" description="Helical" evidence="8">
    <location>
        <begin position="272"/>
        <end position="298"/>
    </location>
</feature>
<feature type="transmembrane region" description="Helical" evidence="8">
    <location>
        <begin position="130"/>
        <end position="156"/>
    </location>
</feature>
<dbReference type="CDD" id="cd06261">
    <property type="entry name" value="TM_PBP2"/>
    <property type="match status" value="1"/>
</dbReference>
<evidence type="ECO:0000313" key="11">
    <source>
        <dbReference type="Proteomes" id="UP001595462"/>
    </source>
</evidence>
<evidence type="ECO:0000256" key="4">
    <source>
        <dbReference type="ARBA" id="ARBA00022692"/>
    </source>
</evidence>
<evidence type="ECO:0000256" key="6">
    <source>
        <dbReference type="ARBA" id="ARBA00023136"/>
    </source>
</evidence>
<evidence type="ECO:0000256" key="2">
    <source>
        <dbReference type="ARBA" id="ARBA00022448"/>
    </source>
</evidence>
<keyword evidence="5 8" id="KW-1133">Transmembrane helix</keyword>
<evidence type="ECO:0000256" key="3">
    <source>
        <dbReference type="ARBA" id="ARBA00022475"/>
    </source>
</evidence>
<sequence length="305" mass="33225">MLRYAMKRFVLAIAVAFTVSIGAFLALHLATDPARAIAGEDAEAQVVQQIRVEYGLDRPLPAQYGEWLTDLAQGDFGDSYYWHQSVAHLIIEAAPTTLRLAGFALLITILVSIPLGALAAINANTWIDRAALSVAVSAQAIPSFWLGLVMIVVFAVELHWFPVSGGGSWAHFVLPAFVLGMRSVPAVMRLTRAGLIEVYESDYIRTARAKGFRGRKLLTGQALRNALLPVVSVLAVQLGHKLGGSIIIESVFSMRGLGRLALDSILGGDIPTVQMLVFLFALTFVFLTFLSDLINAWIDPRLRLR</sequence>
<keyword evidence="6 8" id="KW-0472">Membrane</keyword>
<proteinExistence type="inferred from homology"/>
<dbReference type="Proteomes" id="UP001595462">
    <property type="component" value="Unassembled WGS sequence"/>
</dbReference>
<comment type="subcellular location">
    <subcellularLocation>
        <location evidence="1 8">Cell membrane</location>
        <topology evidence="1 8">Multi-pass membrane protein</topology>
    </subcellularLocation>
</comment>
<gene>
    <name evidence="10" type="ORF">ACFOSU_00440</name>
</gene>
<evidence type="ECO:0000256" key="1">
    <source>
        <dbReference type="ARBA" id="ARBA00004651"/>
    </source>
</evidence>